<evidence type="ECO:0000256" key="2">
    <source>
        <dbReference type="SAM" id="Phobius"/>
    </source>
</evidence>
<dbReference type="Proteomes" id="UP000439752">
    <property type="component" value="Unassembled WGS sequence"/>
</dbReference>
<evidence type="ECO:0000256" key="1">
    <source>
        <dbReference type="SAM" id="Coils"/>
    </source>
</evidence>
<proteinExistence type="predicted"/>
<dbReference type="AlphaFoldDB" id="A0A653IIG5"/>
<feature type="coiled-coil region" evidence="1">
    <location>
        <begin position="173"/>
        <end position="200"/>
    </location>
</feature>
<accession>A0A653IIG5</accession>
<name>A0A653IIG5_9BACL</name>
<keyword evidence="2" id="KW-1133">Transmembrane helix</keyword>
<keyword evidence="2" id="KW-0472">Membrane</keyword>
<evidence type="ECO:0000313" key="3">
    <source>
        <dbReference type="EMBL" id="VWX38410.1"/>
    </source>
</evidence>
<keyword evidence="1" id="KW-0175">Coiled coil</keyword>
<sequence length="420" mass="48236">MDNALGIIAVIIILLFLSYLLFRKFSRYEAVTDSVLPPITSQTTVQELHTDELPWEIESYSLTDTTSYHRSEPLIATKGLKDQVSNIIKLSPHAKNLIQKEQRIIIKFSEEALAKLTSGELRIMKAKGSVDQFRALAVDHQHRIRHHGKFEIQDIKKINPAQLANLALGVATMVTAQEHLDRINQQLTSLNQKVDTLIRQSKNDKAGIIKGHIRYLLSILPSIPDEEERYSVKLEDMAVISYQELESILPELDFLVRRANDIEEKTTFKLDKTVDEIKELAASFEQTILIGYGNLEVMSICLKIMNDWNQDSQTNAMRLSDIEKYHQQLTEYHDEFEKILSDKHISLDATFRRNKTITSKKENIDKQLTYHQEKIRSNKLIVTEHIDQLKGQDYNSIPELVDLSVDFDGNGGIHAIHRLK</sequence>
<feature type="transmembrane region" description="Helical" evidence="2">
    <location>
        <begin position="6"/>
        <end position="22"/>
    </location>
</feature>
<reference evidence="3 4" key="1">
    <citation type="submission" date="2019-10" db="EMBL/GenBank/DDBJ databases">
        <authorList>
            <person name="Karimi E."/>
        </authorList>
    </citation>
    <scope>NUCLEOTIDE SEQUENCE [LARGE SCALE GENOMIC DNA]</scope>
    <source>
        <strain evidence="3">Exiguobacterium sp. 9Y</strain>
    </source>
</reference>
<keyword evidence="2" id="KW-0812">Transmembrane</keyword>
<organism evidence="3 4">
    <name type="scientific">Exiguobacterium oxidotolerans</name>
    <dbReference type="NCBI Taxonomy" id="223958"/>
    <lineage>
        <taxon>Bacteria</taxon>
        <taxon>Bacillati</taxon>
        <taxon>Bacillota</taxon>
        <taxon>Bacilli</taxon>
        <taxon>Bacillales</taxon>
        <taxon>Bacillales Family XII. Incertae Sedis</taxon>
        <taxon>Exiguobacterium</taxon>
    </lineage>
</organism>
<gene>
    <name evidence="3" type="ORF">EXIGUO9Y_380169</name>
</gene>
<dbReference type="EMBL" id="CABWKQ010000032">
    <property type="protein sequence ID" value="VWX38410.1"/>
    <property type="molecule type" value="Genomic_DNA"/>
</dbReference>
<keyword evidence="4" id="KW-1185">Reference proteome</keyword>
<dbReference type="RefSeq" id="WP_159174055.1">
    <property type="nucleotide sequence ID" value="NZ_LR732312.1"/>
</dbReference>
<protein>
    <submittedName>
        <fullName evidence="3">Uncharacterized protein</fullName>
    </submittedName>
</protein>
<evidence type="ECO:0000313" key="4">
    <source>
        <dbReference type="Proteomes" id="UP000439752"/>
    </source>
</evidence>